<dbReference type="InterPro" id="IPR036457">
    <property type="entry name" value="PPM-type-like_dom_sf"/>
</dbReference>
<keyword evidence="1" id="KW-0378">Hydrolase</keyword>
<evidence type="ECO:0000313" key="5">
    <source>
        <dbReference type="Proteomes" id="UP000298159"/>
    </source>
</evidence>
<evidence type="ECO:0000313" key="4">
    <source>
        <dbReference type="EMBL" id="TGN75586.1"/>
    </source>
</evidence>
<dbReference type="EMBL" id="SRRT01000005">
    <property type="protein sequence ID" value="TGN75586.1"/>
    <property type="molecule type" value="Genomic_DNA"/>
</dbReference>
<dbReference type="Pfam" id="PF01590">
    <property type="entry name" value="GAF"/>
    <property type="match status" value="1"/>
</dbReference>
<dbReference type="Proteomes" id="UP000298159">
    <property type="component" value="Unassembled WGS sequence"/>
</dbReference>
<dbReference type="InterPro" id="IPR052016">
    <property type="entry name" value="Bact_Sigma-Reg"/>
</dbReference>
<dbReference type="Gene3D" id="3.30.450.40">
    <property type="match status" value="2"/>
</dbReference>
<dbReference type="Pfam" id="PF07228">
    <property type="entry name" value="SpoIIE"/>
    <property type="match status" value="1"/>
</dbReference>
<sequence length="623" mass="66842">MTGQEKASAIGDPERLGALRDTGLSSVADAGMDRFARLVSKLLSVPVALVSLVEDARQVFPGMVGLDEPWAGARQTPLTHSVCQYVIEDREPFAVSDIRTTDRTARSPAIEDLGVIGYAGMPLTDDDGHVLGSLCAIDTQPHVWSPDELEILKDLAAACSTELRLRIVSRQREAARRGEAEARRAADTAHQRARTSLERSQLMLRAADALADTSSLADVRQQVRDLITSDLKPVYVGLALVESDRMRRLVDRTGNAPPVEHTHETYPLSAAWPTARAALENRTIVIHDPGDPAAGYGDDAIAAYRELGLHTAVCVPLPGTAVPLGTLVLGWDRPYDIDVMEQAVLSVIAGYTARAVERALFVEHRIDVAHQLQQAMLTDLPRVDGLESAALYRPAASAELVGGDWYDLYTLARGAEGEQKAAAVALTIGDITGHNMHAATLMGQTRSMLRQADLDHPGSSPAHIVAALEHANLALDVASSGTLVHAHLRPDRSAPEGSWEMSWTNAGHLPPLLALADGTVERLDAHGPMMHPALGLPPRRAHRRTLEPGSLLLFYTDGLVEHRGHDLDALTERTGTLLGTHRDDDLDALLTRLADHVAGPAPGDDIALLAVRIPAPGGPPKST</sequence>
<gene>
    <name evidence="4" type="ORF">E5083_18100</name>
</gene>
<dbReference type="SUPFAM" id="SSF55781">
    <property type="entry name" value="GAF domain-like"/>
    <property type="match status" value="2"/>
</dbReference>
<evidence type="ECO:0000256" key="1">
    <source>
        <dbReference type="ARBA" id="ARBA00022801"/>
    </source>
</evidence>
<protein>
    <submittedName>
        <fullName evidence="4">GAF domain-containing protein</fullName>
    </submittedName>
</protein>
<dbReference type="InterPro" id="IPR003018">
    <property type="entry name" value="GAF"/>
</dbReference>
<accession>A0A4Z1D1F1</accession>
<dbReference type="RefSeq" id="WP_135786741.1">
    <property type="nucleotide sequence ID" value="NZ_SRRT01000005.1"/>
</dbReference>
<dbReference type="InterPro" id="IPR001932">
    <property type="entry name" value="PPM-type_phosphatase-like_dom"/>
</dbReference>
<dbReference type="SMART" id="SM00331">
    <property type="entry name" value="PP2C_SIG"/>
    <property type="match status" value="1"/>
</dbReference>
<feature type="domain" description="GAF" evidence="2">
    <location>
        <begin position="27"/>
        <end position="173"/>
    </location>
</feature>
<dbReference type="GeneID" id="95449515"/>
<dbReference type="PANTHER" id="PTHR43156:SF2">
    <property type="entry name" value="STAGE II SPORULATION PROTEIN E"/>
    <property type="match status" value="1"/>
</dbReference>
<feature type="domain" description="PPM-type phosphatase" evidence="3">
    <location>
        <begin position="386"/>
        <end position="613"/>
    </location>
</feature>
<dbReference type="SMART" id="SM00065">
    <property type="entry name" value="GAF"/>
    <property type="match status" value="2"/>
</dbReference>
<feature type="domain" description="GAF" evidence="2">
    <location>
        <begin position="215"/>
        <end position="366"/>
    </location>
</feature>
<evidence type="ECO:0000259" key="3">
    <source>
        <dbReference type="SMART" id="SM00331"/>
    </source>
</evidence>
<proteinExistence type="predicted"/>
<comment type="caution">
    <text evidence="4">The sequence shown here is derived from an EMBL/GenBank/DDBJ whole genome shotgun (WGS) entry which is preliminary data.</text>
</comment>
<dbReference type="Pfam" id="PF13185">
    <property type="entry name" value="GAF_2"/>
    <property type="match status" value="1"/>
</dbReference>
<dbReference type="PANTHER" id="PTHR43156">
    <property type="entry name" value="STAGE II SPORULATION PROTEIN E-RELATED"/>
    <property type="match status" value="1"/>
</dbReference>
<dbReference type="AlphaFoldDB" id="A0A4Z1D1F1"/>
<dbReference type="GO" id="GO:0016791">
    <property type="term" value="F:phosphatase activity"/>
    <property type="evidence" value="ECO:0007669"/>
    <property type="project" value="TreeGrafter"/>
</dbReference>
<keyword evidence="5" id="KW-1185">Reference proteome</keyword>
<evidence type="ECO:0000259" key="2">
    <source>
        <dbReference type="SMART" id="SM00065"/>
    </source>
</evidence>
<dbReference type="Gene3D" id="3.60.40.10">
    <property type="entry name" value="PPM-type phosphatase domain"/>
    <property type="match status" value="1"/>
</dbReference>
<dbReference type="InterPro" id="IPR029016">
    <property type="entry name" value="GAF-like_dom_sf"/>
</dbReference>
<organism evidence="4 5">
    <name type="scientific">Streptomyces bauhiniae</name>
    <dbReference type="NCBI Taxonomy" id="2340725"/>
    <lineage>
        <taxon>Bacteria</taxon>
        <taxon>Bacillati</taxon>
        <taxon>Actinomycetota</taxon>
        <taxon>Actinomycetes</taxon>
        <taxon>Kitasatosporales</taxon>
        <taxon>Streptomycetaceae</taxon>
        <taxon>Streptomyces</taxon>
    </lineage>
</organism>
<name>A0A4Z1D1F1_9ACTN</name>
<reference evidence="4 5" key="1">
    <citation type="submission" date="2019-04" db="EMBL/GenBank/DDBJ databases">
        <title>Streptomyces sp. nov. Bv016 isolated from bark of Buahinia variegata.</title>
        <authorList>
            <person name="Kanchanasin P."/>
            <person name="Tanasupawat S."/>
            <person name="Yuki M."/>
            <person name="Kudo T."/>
        </authorList>
    </citation>
    <scope>NUCLEOTIDE SEQUENCE [LARGE SCALE GENOMIC DNA]</scope>
    <source>
        <strain evidence="4 5">Bv016</strain>
    </source>
</reference>